<proteinExistence type="predicted"/>
<evidence type="ECO:0000313" key="1">
    <source>
        <dbReference type="EMBL" id="BAD73153.1"/>
    </source>
</evidence>
<protein>
    <submittedName>
        <fullName evidence="1">Uncharacterized protein</fullName>
    </submittedName>
</protein>
<name>Q5QN55_ORYSJ</name>
<organism evidence="1">
    <name type="scientific">Oryza sativa subsp. japonica</name>
    <name type="common">Rice</name>
    <dbReference type="NCBI Taxonomy" id="39947"/>
    <lineage>
        <taxon>Eukaryota</taxon>
        <taxon>Viridiplantae</taxon>
        <taxon>Streptophyta</taxon>
        <taxon>Embryophyta</taxon>
        <taxon>Tracheophyta</taxon>
        <taxon>Spermatophyta</taxon>
        <taxon>Magnoliopsida</taxon>
        <taxon>Liliopsida</taxon>
        <taxon>Poales</taxon>
        <taxon>Poaceae</taxon>
        <taxon>BOP clade</taxon>
        <taxon>Oryzoideae</taxon>
        <taxon>Oryzeae</taxon>
        <taxon>Oryzinae</taxon>
        <taxon>Oryza</taxon>
        <taxon>Oryza sativa</taxon>
    </lineage>
</organism>
<reference evidence="1" key="1">
    <citation type="journal article" date="2002" name="Nature">
        <title>The genome sequence and structure of rice chromosome 1.</title>
        <authorList>
            <person name="Sasaki T."/>
            <person name="Matsumoto T."/>
            <person name="Yamamoto K."/>
            <person name="Sakata K."/>
            <person name="Baba T."/>
            <person name="Katayose Y."/>
            <person name="Wu J."/>
            <person name="Niimura Y."/>
            <person name="Cheng Z."/>
            <person name="Nagamura Y."/>
            <person name="Antonio B.A."/>
            <person name="Kanamori H."/>
            <person name="Hosokawa S."/>
            <person name="Masukawa M."/>
            <person name="Arikawa K."/>
            <person name="Chiden Y."/>
            <person name="Hayashi M."/>
            <person name="Okamoto M."/>
            <person name="Ando T."/>
            <person name="Aoki H."/>
            <person name="Arita K."/>
            <person name="Hamada M."/>
            <person name="Harada C."/>
            <person name="Hijishita S."/>
            <person name="Honda M."/>
            <person name="Ichikawa Y."/>
            <person name="Idonuma A."/>
            <person name="Iijima M."/>
            <person name="Ikeda M."/>
            <person name="Ikeno M."/>
            <person name="Itoh S."/>
            <person name="Itoh T."/>
            <person name="Itoh Y."/>
            <person name="Itoh Y."/>
            <person name="Iwabuchi A."/>
            <person name="Kamiya K."/>
            <person name="Karasawa W."/>
            <person name="Katagiri S."/>
            <person name="Kikuta A."/>
            <person name="Kobayashi N."/>
            <person name="Kono I."/>
            <person name="Machita K."/>
            <person name="Maehara T."/>
            <person name="Mizuno H."/>
            <person name="Mizubayashi T."/>
            <person name="Mukai Y."/>
            <person name="Nagasaki H."/>
            <person name="Nakashima M."/>
            <person name="Nakama Y."/>
            <person name="Nakamichi Y."/>
            <person name="Nakamura M."/>
            <person name="Namiki N."/>
            <person name="Negishi M."/>
            <person name="Ohta I."/>
            <person name="Ono N."/>
            <person name="Saji S."/>
            <person name="Sakai K."/>
            <person name="Shibata M."/>
            <person name="Shimokawa T."/>
            <person name="Shomura A."/>
            <person name="Song J."/>
            <person name="Takazaki Y."/>
            <person name="Terasawa K."/>
            <person name="Tsuji K."/>
            <person name="Waki K."/>
            <person name="Yamagata H."/>
            <person name="Yamane H."/>
            <person name="Yoshiki S."/>
            <person name="Yoshihara R."/>
            <person name="Yukawa K."/>
            <person name="Zhong H."/>
            <person name="Iwama H."/>
            <person name="Endo T."/>
            <person name="Ito H."/>
            <person name="Hahn J.H."/>
            <person name="Kim H.I."/>
            <person name="Eun M.Y."/>
            <person name="Yano M."/>
            <person name="Jiang J."/>
            <person name="Gojobori T."/>
        </authorList>
    </citation>
    <scope>NUCLEOTIDE SEQUENCE [LARGE SCALE GENOMIC DNA]</scope>
</reference>
<dbReference type="EMBL" id="AP003104">
    <property type="protein sequence ID" value="BAD73153.1"/>
    <property type="molecule type" value="Genomic_DNA"/>
</dbReference>
<dbReference type="AlphaFoldDB" id="Q5QN55"/>
<dbReference type="Proteomes" id="UP000817658">
    <property type="component" value="Chromosome 1"/>
</dbReference>
<accession>Q5QN55</accession>
<sequence>MPPLPLSSSSLIGRSECANGASKAPQPASSPFLAFLVVGQMGRPARSEHDKARPDRYVGQCCARPWAAPTAQARFSKKGHAGLGRRHNRPAHRSPWNKSIFPPSSLGLCLIWV</sequence>
<gene>
    <name evidence="1" type="primary">OSJNBa0038J17.16</name>
</gene>